<feature type="compositionally biased region" description="Low complexity" evidence="1">
    <location>
        <begin position="597"/>
        <end position="611"/>
    </location>
</feature>
<dbReference type="CDD" id="cd17470">
    <property type="entry name" value="T3SS_Flik_C"/>
    <property type="match status" value="1"/>
</dbReference>
<feature type="compositionally biased region" description="Polar residues" evidence="1">
    <location>
        <begin position="190"/>
        <end position="205"/>
    </location>
</feature>
<feature type="compositionally biased region" description="Polar residues" evidence="1">
    <location>
        <begin position="424"/>
        <end position="439"/>
    </location>
</feature>
<accession>A0A175VN47</accession>
<sequence length="658" mass="66859">MMQTVLTQAPSTLTNGLENASLNGVAETGGSDGGNPSGQRGDFATEIAKVQGTGSAPERVKSAPEASSSQTAKSLATDEVSSEVEAAGSNKPAKSDKSDTKAEDLPASDFLLRLQDSLKLDTTLVTAPAVPLPAQVVAEQDTAIDPAFVTNGNLLPQEGEGDVLADNDGLSSSEGKLAQTLAAKGGETSLPASSATPMPSVSSALMQGGQPATPLIDEAEGVQPKVSPADEGKVVLADGVLEGDEDNVSLKDGPRQPDGVKGDKSLSVQDRLAQLAGRLPGEEQTPSLKQGEAVQGKEGEESKSKPDIPPMASKVSPGQGAPLQGPAAAARAFGEGIKQPDASVQISASEARSKGEEPAQSGQQAAPANSASSDASTAKAASANAAVPSSPVAAGDAGTTPPVMTAPQQALAQAQPQGPQAPLSTISAGIQQMEVTGSNELRKAMAQEVKQKVAEASKSRPGAASASTGNDAQSVQPGQGSQPQPQVTESKGPIMPEAGVRREPQSLPHLNLASKDAPAELHQKVNVMLADKLQQAEIQLDPLGLGKMKIQIQIGADSQANVHFVVQHGQTREMLEQTIPRLREMLAGQGIQLGQTQVQQQAPQQGQQGQQGFSGQGQQGQQGGQSGASEGQGGVEVASSGRSLLAESTNGSGIDFYA</sequence>
<evidence type="ECO:0000259" key="2">
    <source>
        <dbReference type="Pfam" id="PF02120"/>
    </source>
</evidence>
<feature type="compositionally biased region" description="Basic and acidic residues" evidence="1">
    <location>
        <begin position="248"/>
        <end position="264"/>
    </location>
</feature>
<dbReference type="AlphaFoldDB" id="A0A175VN47"/>
<feature type="compositionally biased region" description="Basic and acidic residues" evidence="1">
    <location>
        <begin position="440"/>
        <end position="458"/>
    </location>
</feature>
<feature type="compositionally biased region" description="Low complexity" evidence="1">
    <location>
        <begin position="473"/>
        <end position="487"/>
    </location>
</feature>
<dbReference type="InterPro" id="IPR052563">
    <property type="entry name" value="FliK"/>
</dbReference>
<feature type="compositionally biased region" description="Polar residues" evidence="1">
    <location>
        <begin position="65"/>
        <end position="74"/>
    </location>
</feature>
<dbReference type="Gene3D" id="3.30.750.140">
    <property type="match status" value="1"/>
</dbReference>
<dbReference type="OrthoDB" id="1792985at2"/>
<feature type="domain" description="Flagellar hook-length control protein-like C-terminal" evidence="2">
    <location>
        <begin position="523"/>
        <end position="607"/>
    </location>
</feature>
<feature type="compositionally biased region" description="Polar residues" evidence="1">
    <location>
        <begin position="640"/>
        <end position="652"/>
    </location>
</feature>
<evidence type="ECO:0000256" key="1">
    <source>
        <dbReference type="SAM" id="MobiDB-lite"/>
    </source>
</evidence>
<feature type="compositionally biased region" description="Low complexity" evidence="1">
    <location>
        <begin position="317"/>
        <end position="332"/>
    </location>
</feature>
<gene>
    <name evidence="3" type="ORF">LCR_08285</name>
</gene>
<feature type="compositionally biased region" description="Basic and acidic residues" evidence="1">
    <location>
        <begin position="93"/>
        <end position="102"/>
    </location>
</feature>
<organism evidence="3 4">
    <name type="scientific">Aeromonas enteropelogenes</name>
    <name type="common">Aeromonas trota</name>
    <dbReference type="NCBI Taxonomy" id="29489"/>
    <lineage>
        <taxon>Bacteria</taxon>
        <taxon>Pseudomonadati</taxon>
        <taxon>Pseudomonadota</taxon>
        <taxon>Gammaproteobacteria</taxon>
        <taxon>Aeromonadales</taxon>
        <taxon>Aeromonadaceae</taxon>
        <taxon>Aeromonas</taxon>
    </lineage>
</organism>
<comment type="caution">
    <text evidence="3">The sequence shown here is derived from an EMBL/GenBank/DDBJ whole genome shotgun (WGS) entry which is preliminary data.</text>
</comment>
<name>A0A175VN47_AEREN</name>
<proteinExistence type="predicted"/>
<reference evidence="3 4" key="1">
    <citation type="submission" date="2016-02" db="EMBL/GenBank/DDBJ databases">
        <title>Draft genome sequence of Aeromonas trota strain 1999lcr isolated from cerebrospinal fluid (CSF).</title>
        <authorList>
            <person name="Dallagassa C.B."/>
            <person name="Prediger K.C."/>
            <person name="Weiss V.A."/>
            <person name="Assis F.E."/>
            <person name="Baura V."/>
            <person name="Cruz L.M."/>
            <person name="Souza E.M."/>
            <person name="Pedrosa F.O."/>
            <person name="Fadel-Picheth C.M."/>
        </authorList>
    </citation>
    <scope>NUCLEOTIDE SEQUENCE [LARGE SCALE GENOMIC DNA]</scope>
    <source>
        <strain evidence="3 4">1999lcr</strain>
    </source>
</reference>
<feature type="region of interest" description="Disordered" evidence="1">
    <location>
        <begin position="186"/>
        <end position="215"/>
    </location>
</feature>
<feature type="region of interest" description="Disordered" evidence="1">
    <location>
        <begin position="597"/>
        <end position="658"/>
    </location>
</feature>
<dbReference type="InterPro" id="IPR038610">
    <property type="entry name" value="FliK-like_C_sf"/>
</dbReference>
<evidence type="ECO:0000313" key="3">
    <source>
        <dbReference type="EMBL" id="KXU81688.1"/>
    </source>
</evidence>
<feature type="compositionally biased region" description="Polar residues" evidence="1">
    <location>
        <begin position="1"/>
        <end position="22"/>
    </location>
</feature>
<feature type="compositionally biased region" description="Basic and acidic residues" evidence="1">
    <location>
        <begin position="295"/>
        <end position="306"/>
    </location>
</feature>
<feature type="compositionally biased region" description="Low complexity" evidence="1">
    <location>
        <begin position="406"/>
        <end position="423"/>
    </location>
</feature>
<evidence type="ECO:0000313" key="4">
    <source>
        <dbReference type="Proteomes" id="UP000078435"/>
    </source>
</evidence>
<dbReference type="PANTHER" id="PTHR37533:SF2">
    <property type="entry name" value="FLAGELLAR HOOK-LENGTH CONTROL PROTEIN"/>
    <property type="match status" value="1"/>
</dbReference>
<dbReference type="Proteomes" id="UP000078435">
    <property type="component" value="Unassembled WGS sequence"/>
</dbReference>
<dbReference type="EMBL" id="JMGO02000002">
    <property type="protein sequence ID" value="KXU81688.1"/>
    <property type="molecule type" value="Genomic_DNA"/>
</dbReference>
<feature type="compositionally biased region" description="Gly residues" evidence="1">
    <location>
        <begin position="612"/>
        <end position="634"/>
    </location>
</feature>
<dbReference type="InterPro" id="IPR021136">
    <property type="entry name" value="Flagellar_hook_control-like_C"/>
</dbReference>
<feature type="compositionally biased region" description="Low complexity" evidence="1">
    <location>
        <begin position="358"/>
        <end position="397"/>
    </location>
</feature>
<feature type="region of interest" description="Disordered" evidence="1">
    <location>
        <begin position="1"/>
        <end position="102"/>
    </location>
</feature>
<dbReference type="Pfam" id="PF02120">
    <property type="entry name" value="Flg_hook"/>
    <property type="match status" value="1"/>
</dbReference>
<feature type="region of interest" description="Disordered" evidence="1">
    <location>
        <begin position="240"/>
        <end position="499"/>
    </location>
</feature>
<protein>
    <recommendedName>
        <fullName evidence="2">Flagellar hook-length control protein-like C-terminal domain-containing protein</fullName>
    </recommendedName>
</protein>
<dbReference type="PANTHER" id="PTHR37533">
    <property type="entry name" value="FLAGELLAR HOOK-LENGTH CONTROL PROTEIN"/>
    <property type="match status" value="1"/>
</dbReference>
<dbReference type="RefSeq" id="WP_061475574.1">
    <property type="nucleotide sequence ID" value="NZ_JMGO02000002.1"/>
</dbReference>